<dbReference type="SUPFAM" id="SSF52833">
    <property type="entry name" value="Thioredoxin-like"/>
    <property type="match status" value="1"/>
</dbReference>
<dbReference type="InterPro" id="IPR036249">
    <property type="entry name" value="Thioredoxin-like_sf"/>
</dbReference>
<dbReference type="Pfam" id="PF06999">
    <property type="entry name" value="Suc_Fer-like"/>
    <property type="match status" value="1"/>
</dbReference>
<dbReference type="PANTHER" id="PTHR31902:SF22">
    <property type="entry name" value="SLL1203 PROTEIN"/>
    <property type="match status" value="1"/>
</dbReference>
<reference evidence="1 2" key="1">
    <citation type="submission" date="2015-06" db="EMBL/GenBank/DDBJ databases">
        <title>Draft genome assembly of filamentous brackish cyanobacterium Limnoraphis robusta strain CS-951.</title>
        <authorList>
            <person name="Willis A."/>
            <person name="Parks M."/>
            <person name="Burford M.A."/>
        </authorList>
    </citation>
    <scope>NUCLEOTIDE SEQUENCE [LARGE SCALE GENOMIC DNA]</scope>
    <source>
        <strain evidence="1 2">CS-951</strain>
    </source>
</reference>
<dbReference type="EMBL" id="LATL02000156">
    <property type="protein sequence ID" value="KKD36895.1"/>
    <property type="molecule type" value="Genomic_DNA"/>
</dbReference>
<dbReference type="RefSeq" id="WP_046279821.1">
    <property type="nucleotide sequence ID" value="NZ_LATL02000156.1"/>
</dbReference>
<name>A0A0F5YF86_9CYAN</name>
<dbReference type="PANTHER" id="PTHR31902">
    <property type="entry name" value="ACTIN PATCHES DISTAL PROTEIN 1"/>
    <property type="match status" value="1"/>
</dbReference>
<dbReference type="PIRSF" id="PIRSF035042">
    <property type="entry name" value="UCP035042_thirdx"/>
    <property type="match status" value="1"/>
</dbReference>
<evidence type="ECO:0008006" key="3">
    <source>
        <dbReference type="Google" id="ProtNLM"/>
    </source>
</evidence>
<dbReference type="Proteomes" id="UP000033607">
    <property type="component" value="Unassembled WGS sequence"/>
</dbReference>
<proteinExistence type="predicted"/>
<dbReference type="OrthoDB" id="3399139at2"/>
<dbReference type="InterPro" id="IPR010350">
    <property type="entry name" value="Aim32/Apd1-like_bac"/>
</dbReference>
<dbReference type="PATRIC" id="fig|1637645.4.peg.3178"/>
<dbReference type="InterPro" id="IPR009737">
    <property type="entry name" value="Aim32/Apd1-like"/>
</dbReference>
<evidence type="ECO:0000313" key="2">
    <source>
        <dbReference type="Proteomes" id="UP000033607"/>
    </source>
</evidence>
<evidence type="ECO:0000313" key="1">
    <source>
        <dbReference type="EMBL" id="KKD36895.1"/>
    </source>
</evidence>
<organism evidence="1 2">
    <name type="scientific">Limnoraphis robusta CS-951</name>
    <dbReference type="NCBI Taxonomy" id="1637645"/>
    <lineage>
        <taxon>Bacteria</taxon>
        <taxon>Bacillati</taxon>
        <taxon>Cyanobacteriota</taxon>
        <taxon>Cyanophyceae</taxon>
        <taxon>Oscillatoriophycideae</taxon>
        <taxon>Oscillatoriales</taxon>
        <taxon>Sirenicapillariaceae</taxon>
        <taxon>Limnoraphis</taxon>
    </lineage>
</organism>
<dbReference type="CDD" id="cd03062">
    <property type="entry name" value="TRX_Fd_Sucrase"/>
    <property type="match status" value="1"/>
</dbReference>
<accession>A0A0F5YF86</accession>
<dbReference type="Gene3D" id="3.40.30.10">
    <property type="entry name" value="Glutaredoxin"/>
    <property type="match status" value="1"/>
</dbReference>
<dbReference type="AlphaFoldDB" id="A0A0F5YF86"/>
<protein>
    <recommendedName>
        <fullName evidence="3">Sucrase ferredoxin</fullName>
    </recommendedName>
</protein>
<gene>
    <name evidence="1" type="ORF">WN50_17310</name>
</gene>
<sequence>MITSELVENQTECTYCNVFSKANGADPIGTAPTVEQWLIVEVPQPWTSNPWKNNSRLQPIVEVLKQWEQLNPKIMLRPLLVVPDEDYSKPGYVRIFHYCRSTVLFSEFEKQEYLFPEDQLSSVIHALLIQPQKLEKFEHYRQNTQDIREILVCTHTQVDRACGRFGYPLYQELRQNYAANSQKKLRIWQTNHFGGHQFAPTLIDFPSGRFWGHLESDILDLLIHQEGNLVDLKPYYRGWSGLVKFAQIAEREIWDKEGWNWLNYHKSGRVIAQDQGGIFIYILKQILRLIPLPQAKILRKKLEQKAIWVDVIIEYNSPENTVQGAYTARVKLSGKVLSLLRSGEQVKPKAVEQYQVSRLLKVN</sequence>
<comment type="caution">
    <text evidence="1">The sequence shown here is derived from an EMBL/GenBank/DDBJ whole genome shotgun (WGS) entry which is preliminary data.</text>
</comment>